<dbReference type="Proteomes" id="UP000325558">
    <property type="component" value="Unassembled WGS sequence"/>
</dbReference>
<dbReference type="PANTHER" id="PTHR42973:SF39">
    <property type="entry name" value="FAD-BINDING PCMH-TYPE DOMAIN-CONTAINING PROTEIN"/>
    <property type="match status" value="1"/>
</dbReference>
<dbReference type="AlphaFoldDB" id="A0A5N6YKN1"/>
<evidence type="ECO:0000313" key="8">
    <source>
        <dbReference type="EMBL" id="KAE8345136.1"/>
    </source>
</evidence>
<organism evidence="8">
    <name type="scientific">Aspergillus arachidicola</name>
    <dbReference type="NCBI Taxonomy" id="656916"/>
    <lineage>
        <taxon>Eukaryota</taxon>
        <taxon>Fungi</taxon>
        <taxon>Dikarya</taxon>
        <taxon>Ascomycota</taxon>
        <taxon>Pezizomycotina</taxon>
        <taxon>Eurotiomycetes</taxon>
        <taxon>Eurotiomycetidae</taxon>
        <taxon>Eurotiales</taxon>
        <taxon>Aspergillaceae</taxon>
        <taxon>Aspergillus</taxon>
        <taxon>Aspergillus subgen. Circumdati</taxon>
    </lineage>
</organism>
<dbReference type="PANTHER" id="PTHR42973">
    <property type="entry name" value="BINDING OXIDOREDUCTASE, PUTATIVE (AFU_ORTHOLOGUE AFUA_1G17690)-RELATED"/>
    <property type="match status" value="1"/>
</dbReference>
<feature type="domain" description="FAD-binding PCMH-type" evidence="7">
    <location>
        <begin position="119"/>
        <end position="302"/>
    </location>
</feature>
<dbReference type="SUPFAM" id="SSF56176">
    <property type="entry name" value="FAD-binding/transporter-associated domain-like"/>
    <property type="match status" value="1"/>
</dbReference>
<feature type="chain" id="PRO_5024943509" description="FAD-binding PCMH-type domain-containing protein" evidence="6">
    <location>
        <begin position="22"/>
        <end position="605"/>
    </location>
</feature>
<comment type="similarity">
    <text evidence="2">Belongs to the oxygen-dependent FAD-linked oxidoreductase family.</text>
</comment>
<dbReference type="GO" id="GO:0071949">
    <property type="term" value="F:FAD binding"/>
    <property type="evidence" value="ECO:0007669"/>
    <property type="project" value="InterPro"/>
</dbReference>
<evidence type="ECO:0000256" key="4">
    <source>
        <dbReference type="ARBA" id="ARBA00022827"/>
    </source>
</evidence>
<comment type="cofactor">
    <cofactor evidence="1">
        <name>FAD</name>
        <dbReference type="ChEBI" id="CHEBI:57692"/>
    </cofactor>
</comment>
<dbReference type="PROSITE" id="PS51387">
    <property type="entry name" value="FAD_PCMH"/>
    <property type="match status" value="1"/>
</dbReference>
<keyword evidence="5" id="KW-0560">Oxidoreductase</keyword>
<dbReference type="OrthoDB" id="9983560at2759"/>
<evidence type="ECO:0000256" key="3">
    <source>
        <dbReference type="ARBA" id="ARBA00022630"/>
    </source>
</evidence>
<reference evidence="8" key="1">
    <citation type="submission" date="2019-04" db="EMBL/GenBank/DDBJ databases">
        <title>Friends and foes A comparative genomics study of 23 Aspergillus species from section Flavi.</title>
        <authorList>
            <consortium name="DOE Joint Genome Institute"/>
            <person name="Kjaerbolling I."/>
            <person name="Vesth T."/>
            <person name="Frisvad J.C."/>
            <person name="Nybo J.L."/>
            <person name="Theobald S."/>
            <person name="Kildgaard S."/>
            <person name="Isbrandt T."/>
            <person name="Kuo A."/>
            <person name="Sato A."/>
            <person name="Lyhne E.K."/>
            <person name="Kogle M.E."/>
            <person name="Wiebenga A."/>
            <person name="Kun R.S."/>
            <person name="Lubbers R.J."/>
            <person name="Makela M.R."/>
            <person name="Barry K."/>
            <person name="Chovatia M."/>
            <person name="Clum A."/>
            <person name="Daum C."/>
            <person name="Haridas S."/>
            <person name="He G."/>
            <person name="LaButti K."/>
            <person name="Lipzen A."/>
            <person name="Mondo S."/>
            <person name="Riley R."/>
            <person name="Salamov A."/>
            <person name="Simmons B.A."/>
            <person name="Magnuson J.K."/>
            <person name="Henrissat B."/>
            <person name="Mortensen U.H."/>
            <person name="Larsen T.O."/>
            <person name="Devries R.P."/>
            <person name="Grigoriev I.V."/>
            <person name="Machida M."/>
            <person name="Baker S.E."/>
            <person name="Andersen M.R."/>
        </authorList>
    </citation>
    <scope>NUCLEOTIDE SEQUENCE</scope>
    <source>
        <strain evidence="8">CBS 117612</strain>
    </source>
</reference>
<protein>
    <recommendedName>
        <fullName evidence="7">FAD-binding PCMH-type domain-containing protein</fullName>
    </recommendedName>
</protein>
<dbReference type="InterPro" id="IPR050416">
    <property type="entry name" value="FAD-linked_Oxidoreductase"/>
</dbReference>
<dbReference type="InterPro" id="IPR016169">
    <property type="entry name" value="FAD-bd_PCMH_sub2"/>
</dbReference>
<dbReference type="Gene3D" id="3.30.465.10">
    <property type="match status" value="1"/>
</dbReference>
<accession>A0A5N6YKN1</accession>
<keyword evidence="4" id="KW-0274">FAD</keyword>
<feature type="signal peptide" evidence="6">
    <location>
        <begin position="1"/>
        <end position="21"/>
    </location>
</feature>
<dbReference type="Pfam" id="PF08031">
    <property type="entry name" value="BBE"/>
    <property type="match status" value="1"/>
</dbReference>
<evidence type="ECO:0000256" key="5">
    <source>
        <dbReference type="ARBA" id="ARBA00023002"/>
    </source>
</evidence>
<keyword evidence="6" id="KW-0732">Signal</keyword>
<name>A0A5N6YKN1_9EURO</name>
<gene>
    <name evidence="8" type="ORF">BDV24DRAFT_159970</name>
</gene>
<dbReference type="EMBL" id="ML737121">
    <property type="protein sequence ID" value="KAE8345136.1"/>
    <property type="molecule type" value="Genomic_DNA"/>
</dbReference>
<dbReference type="InterPro" id="IPR036318">
    <property type="entry name" value="FAD-bd_PCMH-like_sf"/>
</dbReference>
<dbReference type="Gene3D" id="3.40.462.20">
    <property type="match status" value="1"/>
</dbReference>
<evidence type="ECO:0000259" key="7">
    <source>
        <dbReference type="PROSITE" id="PS51387"/>
    </source>
</evidence>
<keyword evidence="3" id="KW-0285">Flavoprotein</keyword>
<dbReference type="GO" id="GO:0016491">
    <property type="term" value="F:oxidoreductase activity"/>
    <property type="evidence" value="ECO:0007669"/>
    <property type="project" value="UniProtKB-KW"/>
</dbReference>
<sequence length="605" mass="66470">MKYFLLAVVGLFLGWLSLVNNEPQSCRCRPWESCWPSEETWQDFNASIAGNLIRLRPIADVCHEPAFDQSACSERRRLSRNSAWRASQPGALQYCIWESGSHPNETCLLTASPETPCHQGRIPFYSAAVDSVEQVQRAVVFAKEHNLRLTIRNTGHDGAGQSSGPDSLQIHTQGLQDIEYHGDFQPNGSTVHLGSAVTVGAGMQIGDLNRRGSQEGFTVVGGECPTVGAAGGFLQGGGVSSFLSHSWGLAVDNVLQFEVVTAQGDLVVANAHQNQDLFWALRGGGGGTFGVVTRATIRTYPDVPVVVSTLTIAVDDPDATFWTKGVTTLLTALQEFNRDSVAGQFLLKRLPGSGIEGSITIYFLNETQRERVDDHLNLVKTTLGKDGIPATSSSQSLPRLTMVLPMDPDIYPENHGVVMGSVLVSNQMFNSSEGPQRMAEKLASLPMGPRDRVFTSNLGGRVMTNRETAMHPAWRSAAHLINFVRVAQPSIEGKLTALEGLTKHQMPILYSLDESARVSYLNVADPNENESHVFWGENYKRLLQIKRRWDVNDLFLTRLGVGREGWETDGMCRRRTNIIDQVVDSVAGQVQKTLWRISRDRADGL</sequence>
<dbReference type="InterPro" id="IPR012951">
    <property type="entry name" value="BBE"/>
</dbReference>
<proteinExistence type="inferred from homology"/>
<dbReference type="InterPro" id="IPR006094">
    <property type="entry name" value="Oxid_FAD_bind_N"/>
</dbReference>
<evidence type="ECO:0000256" key="6">
    <source>
        <dbReference type="SAM" id="SignalP"/>
    </source>
</evidence>
<evidence type="ECO:0000256" key="1">
    <source>
        <dbReference type="ARBA" id="ARBA00001974"/>
    </source>
</evidence>
<dbReference type="Pfam" id="PF01565">
    <property type="entry name" value="FAD_binding_4"/>
    <property type="match status" value="1"/>
</dbReference>
<dbReference type="InterPro" id="IPR016166">
    <property type="entry name" value="FAD-bd_PCMH"/>
</dbReference>
<evidence type="ECO:0000256" key="2">
    <source>
        <dbReference type="ARBA" id="ARBA00005466"/>
    </source>
</evidence>